<evidence type="ECO:0000256" key="1">
    <source>
        <dbReference type="ARBA" id="ARBA00006643"/>
    </source>
</evidence>
<dbReference type="InterPro" id="IPR046960">
    <property type="entry name" value="PPR_At4g14850-like_plant"/>
</dbReference>
<reference evidence="5" key="3">
    <citation type="submission" date="2022-01" db="UniProtKB">
        <authorList>
            <consortium name="EnsemblPlants"/>
        </authorList>
    </citation>
    <scope>IDENTIFICATION</scope>
    <source>
        <strain evidence="5">subsp. vulgare</strain>
    </source>
</reference>
<dbReference type="PANTHER" id="PTHR24015:SF1793">
    <property type="entry name" value="OS11G0109800 PROTEIN"/>
    <property type="match status" value="1"/>
</dbReference>
<dbReference type="Pfam" id="PF20431">
    <property type="entry name" value="E_motif"/>
    <property type="match status" value="1"/>
</dbReference>
<dbReference type="AlphaFoldDB" id="A0A8I6XLL5"/>
<dbReference type="Gramene" id="HORVU.MOREX.r2.5HG0384700.1">
    <property type="protein sequence ID" value="HORVU.MOREX.r2.5HG0384700.1.CDS.1"/>
    <property type="gene ID" value="HORVU.MOREX.r2.5HG0384700"/>
</dbReference>
<dbReference type="FunFam" id="1.25.40.10:FF:000343">
    <property type="entry name" value="Pentatricopeptide repeat-containing protein At3g58590"/>
    <property type="match status" value="1"/>
</dbReference>
<evidence type="ECO:0000313" key="6">
    <source>
        <dbReference type="Proteomes" id="UP000011116"/>
    </source>
</evidence>
<evidence type="ECO:0000256" key="2">
    <source>
        <dbReference type="ARBA" id="ARBA00022737"/>
    </source>
</evidence>
<dbReference type="RefSeq" id="XP_044950302.1">
    <property type="nucleotide sequence ID" value="XM_045094367.1"/>
</dbReference>
<dbReference type="GO" id="GO:0009451">
    <property type="term" value="P:RNA modification"/>
    <property type="evidence" value="ECO:0000318"/>
    <property type="project" value="GO_Central"/>
</dbReference>
<keyword evidence="3" id="KW-0809">Transit peptide</keyword>
<feature type="repeat" description="PPR" evidence="4">
    <location>
        <begin position="399"/>
        <end position="433"/>
    </location>
</feature>
<dbReference type="SUPFAM" id="SSF48452">
    <property type="entry name" value="TPR-like"/>
    <property type="match status" value="1"/>
</dbReference>
<dbReference type="InterPro" id="IPR002885">
    <property type="entry name" value="PPR_rpt"/>
</dbReference>
<evidence type="ECO:0000313" key="5">
    <source>
        <dbReference type="EnsemblPlants" id="HORVU.MOREX.r3.5HG0464870.1.CDS1"/>
    </source>
</evidence>
<feature type="repeat" description="PPR" evidence="4">
    <location>
        <begin position="616"/>
        <end position="650"/>
    </location>
</feature>
<dbReference type="InterPro" id="IPR046848">
    <property type="entry name" value="E_motif"/>
</dbReference>
<dbReference type="Pfam" id="PF01535">
    <property type="entry name" value="PPR"/>
    <property type="match status" value="4"/>
</dbReference>
<dbReference type="Proteomes" id="UP000011116">
    <property type="component" value="Chromosome 5H"/>
</dbReference>
<dbReference type="PANTHER" id="PTHR24015">
    <property type="entry name" value="OS07G0578800 PROTEIN-RELATED"/>
    <property type="match status" value="1"/>
</dbReference>
<keyword evidence="2" id="KW-0677">Repeat</keyword>
<dbReference type="SMR" id="A0A8I6XLL5"/>
<evidence type="ECO:0008006" key="7">
    <source>
        <dbReference type="Google" id="ProtNLM"/>
    </source>
</evidence>
<dbReference type="Gramene" id="HORVU.MOREX.r3.5HG0464870.1">
    <property type="protein sequence ID" value="HORVU.MOREX.r3.5HG0464870.1.CDS1"/>
    <property type="gene ID" value="HORVU.MOREX.r3.5HG0464870"/>
</dbReference>
<name>A0A8I6XLL5_HORVV</name>
<organism evidence="5 6">
    <name type="scientific">Hordeum vulgare subsp. vulgare</name>
    <name type="common">Domesticated barley</name>
    <dbReference type="NCBI Taxonomy" id="112509"/>
    <lineage>
        <taxon>Eukaryota</taxon>
        <taxon>Viridiplantae</taxon>
        <taxon>Streptophyta</taxon>
        <taxon>Embryophyta</taxon>
        <taxon>Tracheophyta</taxon>
        <taxon>Spermatophyta</taxon>
        <taxon>Magnoliopsida</taxon>
        <taxon>Liliopsida</taxon>
        <taxon>Poales</taxon>
        <taxon>Poaceae</taxon>
        <taxon>BOP clade</taxon>
        <taxon>Pooideae</taxon>
        <taxon>Triticodae</taxon>
        <taxon>Triticeae</taxon>
        <taxon>Hordeinae</taxon>
        <taxon>Hordeum</taxon>
    </lineage>
</organism>
<dbReference type="OrthoDB" id="733253at2759"/>
<dbReference type="GO" id="GO:0003723">
    <property type="term" value="F:RNA binding"/>
    <property type="evidence" value="ECO:0000318"/>
    <property type="project" value="GO_Central"/>
</dbReference>
<evidence type="ECO:0000256" key="4">
    <source>
        <dbReference type="PROSITE-ProRule" id="PRU00708"/>
    </source>
</evidence>
<sequence>MKRLMRPSALFLQARGSSSFLPAPKSPDPLALAHALSAASRSSRPPSPLHAQVLKLGMSGDTFTTNHLLISYSRSGLLGGALAVFDEMPHRNLVSWTAMVSASIRGGAAEMGIGLFVTMLRSGFCPNEFSLSSALCAACGRSAAHAKLRFGASLHGIAVKVGVDANPFLGSSLLLMYARHGRVAAAERAFADVRCKDLTCWNAMLEGYVTNGCGYGAMRMAVLMHQCGLPADMCTYVSALKACSITGELGFGRRLHGCVIHNMVESDTSVMNALVDMYLISGLMDIAMAVFGRIQKKDTISWNTLLSCFVHDEDDRAAVCCFANMSLSGSKPNEVTFSIMLRLSGAKENASLGLQIFGLSYRHGYSDNVPTANAVINMLSRCGLLNCAHGFFCNLKYRNIVTWNEMIAGYGLYSCSEDAMRLFRSMVCFGERPDEFTYSAVLSAFRESHEARNHEQVHAVILKQGVASRQFVSTSLIKAKAVFGSVQDALKVIEDTGEMDFVSWGVIITSFLKHGLNNEVLFLFDLFRSNRMSKLDEFILATVLNACANAALIRQCRCIHSLVIRTGHSKHFCVASALVDAYAKCGDIAAAESAFAAVSSVSGDAILYNTMLTSGDVILYNTMLTAYANHGRINEALSLYQDMKQAQLVPTPATFVAIVSACSHFGLLEEGKVVFNLLMSEGQGMNPTRANFATLVDLLARKGLLREAKGVIEVMPFQPWPAVWRSLMNGCRIHGNKELGVLAAEQIMRMAPSSDGTYVSLSNVFADVGEWHSAEEARTLMAENQVWKVQGYSRIEV</sequence>
<proteinExistence type="inferred from homology"/>
<keyword evidence="6" id="KW-1185">Reference proteome</keyword>
<feature type="repeat" description="PPR" evidence="4">
    <location>
        <begin position="92"/>
        <end position="126"/>
    </location>
</feature>
<dbReference type="FunFam" id="1.25.40.10:FF:000090">
    <property type="entry name" value="Pentatricopeptide repeat-containing protein, chloroplastic"/>
    <property type="match status" value="1"/>
</dbReference>
<accession>A0A8I6XLL5</accession>
<dbReference type="FunFam" id="1.25.40.10:FF:000201">
    <property type="entry name" value="Pentatricopeptide repeat-containing protein mitochondrial"/>
    <property type="match status" value="1"/>
</dbReference>
<protein>
    <recommendedName>
        <fullName evidence="7">Pentatricopeptide repeat-containing protein</fullName>
    </recommendedName>
</protein>
<dbReference type="Pfam" id="PF13041">
    <property type="entry name" value="PPR_2"/>
    <property type="match status" value="3"/>
</dbReference>
<dbReference type="NCBIfam" id="TIGR00756">
    <property type="entry name" value="PPR"/>
    <property type="match status" value="3"/>
</dbReference>
<dbReference type="PROSITE" id="PS51375">
    <property type="entry name" value="PPR"/>
    <property type="match status" value="4"/>
</dbReference>
<gene>
    <name evidence="5" type="primary">LOC123399979</name>
</gene>
<dbReference type="Gene3D" id="1.25.40.10">
    <property type="entry name" value="Tetratricopeptide repeat domain"/>
    <property type="match status" value="6"/>
</dbReference>
<dbReference type="FunFam" id="1.25.40.10:FF:001729">
    <property type="entry name" value="Pentatricopeptide repeat-containing protein"/>
    <property type="match status" value="1"/>
</dbReference>
<dbReference type="EnsemblPlants" id="HORVU.MOREX.r3.5HG0464870.1">
    <property type="protein sequence ID" value="HORVU.MOREX.r3.5HG0464870.1.CDS1"/>
    <property type="gene ID" value="HORVU.MOREX.r3.5HG0464870"/>
</dbReference>
<reference evidence="5" key="2">
    <citation type="submission" date="2020-10" db="EMBL/GenBank/DDBJ databases">
        <authorList>
            <person name="Scholz U."/>
            <person name="Mascher M."/>
            <person name="Fiebig A."/>
        </authorList>
    </citation>
    <scope>NUCLEOTIDE SEQUENCE [LARGE SCALE GENOMIC DNA]</scope>
    <source>
        <strain evidence="5">cv. Morex</strain>
    </source>
</reference>
<dbReference type="GeneID" id="123399979"/>
<dbReference type="KEGG" id="hvg:123399979"/>
<evidence type="ECO:0000256" key="3">
    <source>
        <dbReference type="ARBA" id="ARBA00022946"/>
    </source>
</evidence>
<dbReference type="InterPro" id="IPR011990">
    <property type="entry name" value="TPR-like_helical_dom_sf"/>
</dbReference>
<reference evidence="6" key="1">
    <citation type="journal article" date="2012" name="Nature">
        <title>A physical, genetic and functional sequence assembly of the barley genome.</title>
        <authorList>
            <consortium name="The International Barley Genome Sequencing Consortium"/>
            <person name="Mayer K.F."/>
            <person name="Waugh R."/>
            <person name="Brown J.W."/>
            <person name="Schulman A."/>
            <person name="Langridge P."/>
            <person name="Platzer M."/>
            <person name="Fincher G.B."/>
            <person name="Muehlbauer G.J."/>
            <person name="Sato K."/>
            <person name="Close T.J."/>
            <person name="Wise R.P."/>
            <person name="Stein N."/>
        </authorList>
    </citation>
    <scope>NUCLEOTIDE SEQUENCE [LARGE SCALE GENOMIC DNA]</scope>
    <source>
        <strain evidence="6">cv. Morex</strain>
    </source>
</reference>
<feature type="repeat" description="PPR" evidence="4">
    <location>
        <begin position="298"/>
        <end position="332"/>
    </location>
</feature>
<comment type="similarity">
    <text evidence="1">Belongs to the PPR family. PCMP-H subfamily.</text>
</comment>